<sequence length="178" mass="20862">MDLSGLHRLCIMDKRGDYVMDRETALKELASLGGDRSLDQILDRMRKWCLSMGIRKDGDSFSFQDSHEGVLFNGSATRFKDELSVLLVIPGKARQRYRIPALWSDFRWSVCYQEPLLAEWRGYPSGERWWGLAGRDCCDEREARERFRWLSSRRQINRVRLVHDGKVVEEYIATRAGR</sequence>
<protein>
    <submittedName>
        <fullName evidence="1">Uncharacterized protein</fullName>
    </submittedName>
</protein>
<evidence type="ECO:0000313" key="2">
    <source>
        <dbReference type="Proteomes" id="UP000193355"/>
    </source>
</evidence>
<dbReference type="OrthoDB" id="4129at2"/>
<name>A0A1X7JMI3_9BACT</name>
<evidence type="ECO:0000313" key="1">
    <source>
        <dbReference type="EMBL" id="SMG29131.1"/>
    </source>
</evidence>
<accession>A0A1X7JMI3</accession>
<dbReference type="RefSeq" id="WP_085544537.1">
    <property type="nucleotide sequence ID" value="NZ_FXBB01000013.1"/>
</dbReference>
<dbReference type="Proteomes" id="UP000193355">
    <property type="component" value="Unassembled WGS sequence"/>
</dbReference>
<organism evidence="1 2">
    <name type="scientific">Dethiosulfovibrio salsuginis</name>
    <dbReference type="NCBI Taxonomy" id="561720"/>
    <lineage>
        <taxon>Bacteria</taxon>
        <taxon>Thermotogati</taxon>
        <taxon>Synergistota</taxon>
        <taxon>Synergistia</taxon>
        <taxon>Synergistales</taxon>
        <taxon>Dethiosulfovibrionaceae</taxon>
        <taxon>Dethiosulfovibrio</taxon>
    </lineage>
</organism>
<dbReference type="EMBL" id="FXBB01000013">
    <property type="protein sequence ID" value="SMG29131.1"/>
    <property type="molecule type" value="Genomic_DNA"/>
</dbReference>
<proteinExistence type="predicted"/>
<keyword evidence="2" id="KW-1185">Reference proteome</keyword>
<dbReference type="STRING" id="561720.SAMN06275492_11366"/>
<dbReference type="AlphaFoldDB" id="A0A1X7JMI3"/>
<reference evidence="2" key="1">
    <citation type="submission" date="2017-04" db="EMBL/GenBank/DDBJ databases">
        <authorList>
            <person name="Varghese N."/>
            <person name="Submissions S."/>
        </authorList>
    </citation>
    <scope>NUCLEOTIDE SEQUENCE [LARGE SCALE GENOMIC DNA]</scope>
    <source>
        <strain evidence="2">USBA 82</strain>
    </source>
</reference>
<gene>
    <name evidence="1" type="ORF">SAMN06275492_11366</name>
</gene>